<dbReference type="RefSeq" id="WP_161698607.1">
    <property type="nucleotide sequence ID" value="NZ_JAAAHS010000117.1"/>
</dbReference>
<gene>
    <name evidence="2" type="ORF">GUY60_16840</name>
</gene>
<dbReference type="InterPro" id="IPR006311">
    <property type="entry name" value="TAT_signal"/>
</dbReference>
<dbReference type="OrthoDB" id="6443453at2"/>
<name>A0A964UPJ0_9ACTN</name>
<evidence type="ECO:0000256" key="1">
    <source>
        <dbReference type="SAM" id="SignalP"/>
    </source>
</evidence>
<dbReference type="SUPFAM" id="SSF82109">
    <property type="entry name" value="MIR domain"/>
    <property type="match status" value="1"/>
</dbReference>
<keyword evidence="3" id="KW-1185">Reference proteome</keyword>
<sequence>MSSVSRRRVGILAAATTTAFAAALVGPATASGTVERSAQAAPGDPVNYGDVITLENQHGGSGGYLDTRNAAGVSGAKYGVSTATKPNRDNGSGRWKIVNAADAAKTGRVNNGDVVQLVNQYNGGRGGYLDANQPANMSGSKYKVYTTDKRDRDSGSGQWTVMATSGQSGPIVEGGGIHLLNRYKDNGGFLDTRNHATDGNKYGVVTSNSWDRDKGSGTWKVGKVG</sequence>
<protein>
    <submittedName>
        <fullName evidence="2">Uncharacterized protein</fullName>
    </submittedName>
</protein>
<evidence type="ECO:0000313" key="2">
    <source>
        <dbReference type="EMBL" id="NBE53058.1"/>
    </source>
</evidence>
<keyword evidence="1" id="KW-0732">Signal</keyword>
<dbReference type="AlphaFoldDB" id="A0A964UPJ0"/>
<organism evidence="2 3">
    <name type="scientific">Streptomyces boluensis</name>
    <dbReference type="NCBI Taxonomy" id="1775135"/>
    <lineage>
        <taxon>Bacteria</taxon>
        <taxon>Bacillati</taxon>
        <taxon>Actinomycetota</taxon>
        <taxon>Actinomycetes</taxon>
        <taxon>Kitasatosporales</taxon>
        <taxon>Streptomycetaceae</taxon>
        <taxon>Streptomyces</taxon>
    </lineage>
</organism>
<dbReference type="Proteomes" id="UP000598297">
    <property type="component" value="Unassembled WGS sequence"/>
</dbReference>
<reference evidence="2" key="1">
    <citation type="submission" date="2020-01" db="EMBL/GenBank/DDBJ databases">
        <title>Whole-genome analyses of novel actinobacteria.</title>
        <authorList>
            <person name="Sahin N."/>
        </authorList>
    </citation>
    <scope>NUCLEOTIDE SEQUENCE</scope>
    <source>
        <strain evidence="2">YC537</strain>
    </source>
</reference>
<proteinExistence type="predicted"/>
<dbReference type="EMBL" id="JAAAHS010000117">
    <property type="protein sequence ID" value="NBE53058.1"/>
    <property type="molecule type" value="Genomic_DNA"/>
</dbReference>
<comment type="caution">
    <text evidence="2">The sequence shown here is derived from an EMBL/GenBank/DDBJ whole genome shotgun (WGS) entry which is preliminary data.</text>
</comment>
<dbReference type="InterPro" id="IPR036300">
    <property type="entry name" value="MIR_dom_sf"/>
</dbReference>
<feature type="signal peptide" evidence="1">
    <location>
        <begin position="1"/>
        <end position="30"/>
    </location>
</feature>
<dbReference type="Gene3D" id="2.80.10.50">
    <property type="match status" value="1"/>
</dbReference>
<dbReference type="PROSITE" id="PS51318">
    <property type="entry name" value="TAT"/>
    <property type="match status" value="1"/>
</dbReference>
<accession>A0A964UPJ0</accession>
<feature type="chain" id="PRO_5036686121" evidence="1">
    <location>
        <begin position="31"/>
        <end position="225"/>
    </location>
</feature>
<evidence type="ECO:0000313" key="3">
    <source>
        <dbReference type="Proteomes" id="UP000598297"/>
    </source>
</evidence>